<dbReference type="Proteomes" id="UP001165962">
    <property type="component" value="Unassembled WGS sequence"/>
</dbReference>
<evidence type="ECO:0000313" key="1">
    <source>
        <dbReference type="EMBL" id="NHN34876.1"/>
    </source>
</evidence>
<dbReference type="EMBL" id="JAAOIW010000023">
    <property type="protein sequence ID" value="NHN34876.1"/>
    <property type="molecule type" value="Genomic_DNA"/>
</dbReference>
<protein>
    <submittedName>
        <fullName evidence="1">Uncharacterized protein</fullName>
    </submittedName>
</protein>
<keyword evidence="2" id="KW-1185">Reference proteome</keyword>
<organism evidence="1 2">
    <name type="scientific">Paenibacillus agricola</name>
    <dbReference type="NCBI Taxonomy" id="2716264"/>
    <lineage>
        <taxon>Bacteria</taxon>
        <taxon>Bacillati</taxon>
        <taxon>Bacillota</taxon>
        <taxon>Bacilli</taxon>
        <taxon>Bacillales</taxon>
        <taxon>Paenibacillaceae</taxon>
        <taxon>Paenibacillus</taxon>
    </lineage>
</organism>
<name>A0ABX0JHW1_9BACL</name>
<comment type="caution">
    <text evidence="1">The sequence shown here is derived from an EMBL/GenBank/DDBJ whole genome shotgun (WGS) entry which is preliminary data.</text>
</comment>
<proteinExistence type="predicted"/>
<accession>A0ABX0JHW1</accession>
<reference evidence="1" key="1">
    <citation type="submission" date="2020-03" db="EMBL/GenBank/DDBJ databases">
        <title>Draft sequencing of Paenibacilllus sp. S3N08.</title>
        <authorList>
            <person name="Kim D.-U."/>
        </authorList>
    </citation>
    <scope>NUCLEOTIDE SEQUENCE</scope>
    <source>
        <strain evidence="1">S3N08</strain>
    </source>
</reference>
<dbReference type="RefSeq" id="WP_166156659.1">
    <property type="nucleotide sequence ID" value="NZ_JAAOIW010000023.1"/>
</dbReference>
<sequence length="56" mass="6517">MSEWLMGGPFLEVSFLLLLKENKEKTIRSIINRLLESHYKIQVGVCKIDCVNSKTY</sequence>
<gene>
    <name evidence="1" type="ORF">G9U52_34605</name>
</gene>
<evidence type="ECO:0000313" key="2">
    <source>
        <dbReference type="Proteomes" id="UP001165962"/>
    </source>
</evidence>